<gene>
    <name evidence="2" type="ORF">Achr_14300</name>
</gene>
<evidence type="ECO:0000313" key="2">
    <source>
        <dbReference type="EMBL" id="AJE20897.1"/>
    </source>
</evidence>
<reference evidence="2 3" key="1">
    <citation type="journal article" date="2015" name="PLoS ONE">
        <title>Azotobacter Genomes: The Genome of Azotobacter chroococcum NCIMB 8003 (ATCC 4412).</title>
        <authorList>
            <person name="Robson R.L."/>
            <person name="Jones R."/>
            <person name="Robson R.M."/>
            <person name="Schwartz A."/>
            <person name="Richardson T.H."/>
        </authorList>
    </citation>
    <scope>NUCLEOTIDE SEQUENCE [LARGE SCALE GENOMIC DNA]</scope>
    <source>
        <strain evidence="2 3">NCIMB 8003</strain>
    </source>
</reference>
<dbReference type="KEGG" id="acx:Achr_14300"/>
<dbReference type="EMBL" id="CP010415">
    <property type="protein sequence ID" value="AJE20897.1"/>
    <property type="molecule type" value="Genomic_DNA"/>
</dbReference>
<protein>
    <submittedName>
        <fullName evidence="2">Chromosome segregation ATPase</fullName>
    </submittedName>
</protein>
<proteinExistence type="predicted"/>
<sequence>MQKKLKMVEAVMFFNEHGVCREMLLPEFEAVLDGVVGLPDLADQQVRLAYVLISPRLAVRAAVFFHLDFDEDGAADPNWNIPLRQLSERAGPGADLGAGPIRLVCRSQCSVPWHQMHLWDPEPQDLLSLRDAVRRNQLGLLSEEEGVATAGGLTPSLPATRSQEMAANARALPGKDWSDEQRRKTARLIKRQRLHIRDLNRYQEEALGRLKQAAERQAGALQAEVQQLREQLHRQQALNASLEAQRQALSESLARAEAEVARLIAEQRRERGVQADEQLRTEQTLQNRVGELETELAARTERERQGQEEILRLQHEHAQLAARGVEQALERLAGLGLTFVVYHPGAGHLTIPLQDIARYQENPMAYAAGKCSVSEERYRQWLDHFQQPLCEAELPGGRRCALPIDRVDSPQRFVAGESNCCSRHRSGSRLRNAC</sequence>
<name>A0A0C4WRC8_9GAMM</name>
<dbReference type="HOGENOM" id="CLU_601124_0_0_6"/>
<feature type="coiled-coil region" evidence="1">
    <location>
        <begin position="211"/>
        <end position="295"/>
    </location>
</feature>
<evidence type="ECO:0000313" key="3">
    <source>
        <dbReference type="Proteomes" id="UP000068210"/>
    </source>
</evidence>
<keyword evidence="3" id="KW-1185">Reference proteome</keyword>
<accession>A0A0C4WRC8</accession>
<evidence type="ECO:0000256" key="1">
    <source>
        <dbReference type="SAM" id="Coils"/>
    </source>
</evidence>
<dbReference type="Proteomes" id="UP000068210">
    <property type="component" value="Chromosome"/>
</dbReference>
<organism evidence="2 3">
    <name type="scientific">Azotobacter chroococcum NCIMB 8003</name>
    <dbReference type="NCBI Taxonomy" id="1328314"/>
    <lineage>
        <taxon>Bacteria</taxon>
        <taxon>Pseudomonadati</taxon>
        <taxon>Pseudomonadota</taxon>
        <taxon>Gammaproteobacteria</taxon>
        <taxon>Pseudomonadales</taxon>
        <taxon>Pseudomonadaceae</taxon>
        <taxon>Azotobacter</taxon>
    </lineage>
</organism>
<dbReference type="AlphaFoldDB" id="A0A0C4WRC8"/>
<keyword evidence="1" id="KW-0175">Coiled coil</keyword>
<dbReference type="STRING" id="1328314.Achr_14300"/>